<protein>
    <submittedName>
        <fullName evidence="7">Sodium pump decarboxylases, gamma subunit</fullName>
    </submittedName>
</protein>
<keyword evidence="4 6" id="KW-1133">Transmembrane helix</keyword>
<reference evidence="7 8" key="1">
    <citation type="submission" date="2016-11" db="EMBL/GenBank/DDBJ databases">
        <authorList>
            <person name="Jaros S."/>
            <person name="Januszkiewicz K."/>
            <person name="Wedrychowicz H."/>
        </authorList>
    </citation>
    <scope>NUCLEOTIDE SEQUENCE [LARGE SCALE GENOMIC DNA]</scope>
    <source>
        <strain evidence="7 8">DSM 14501</strain>
    </source>
</reference>
<gene>
    <name evidence="7" type="ORF">SAMN02745883_01573</name>
</gene>
<dbReference type="GO" id="GO:0015081">
    <property type="term" value="F:sodium ion transmembrane transporter activity"/>
    <property type="evidence" value="ECO:0007669"/>
    <property type="project" value="InterPro"/>
</dbReference>
<dbReference type="Pfam" id="PF04277">
    <property type="entry name" value="OAD_gamma"/>
    <property type="match status" value="1"/>
</dbReference>
<dbReference type="RefSeq" id="WP_072967309.1">
    <property type="nucleotide sequence ID" value="NZ_FRAJ01000012.1"/>
</dbReference>
<accession>A0A1M6QR62</accession>
<proteinExistence type="predicted"/>
<keyword evidence="2" id="KW-1003">Cell membrane</keyword>
<evidence type="ECO:0000313" key="7">
    <source>
        <dbReference type="EMBL" id="SHK22779.1"/>
    </source>
</evidence>
<dbReference type="GO" id="GO:0036376">
    <property type="term" value="P:sodium ion export across plasma membrane"/>
    <property type="evidence" value="ECO:0007669"/>
    <property type="project" value="InterPro"/>
</dbReference>
<keyword evidence="5 6" id="KW-0472">Membrane</keyword>
<evidence type="ECO:0000256" key="1">
    <source>
        <dbReference type="ARBA" id="ARBA00004236"/>
    </source>
</evidence>
<dbReference type="STRING" id="1121266.SAMN02745883_01573"/>
<sequence>MGLLEKFTSPELIHSLSLGEKLLASIYVTILGMSATFAALIILWGCIIIMSKLLNTSKPKEETVEVKSVPTSQVNVSVPEVEENDEELVAVITAAIAASLNTSTHNIIVKNIIRIPDTTPVWGKAGRLEQMNRML</sequence>
<keyword evidence="3 6" id="KW-0812">Transmembrane</keyword>
<comment type="subcellular location">
    <subcellularLocation>
        <location evidence="1">Cell membrane</location>
    </subcellularLocation>
</comment>
<name>A0A1M6QR62_9FIRM</name>
<evidence type="ECO:0000256" key="5">
    <source>
        <dbReference type="ARBA" id="ARBA00023136"/>
    </source>
</evidence>
<keyword evidence="8" id="KW-1185">Reference proteome</keyword>
<dbReference type="EMBL" id="FRAJ01000012">
    <property type="protein sequence ID" value="SHK22779.1"/>
    <property type="molecule type" value="Genomic_DNA"/>
</dbReference>
<feature type="transmembrane region" description="Helical" evidence="6">
    <location>
        <begin position="26"/>
        <end position="50"/>
    </location>
</feature>
<dbReference type="InterPro" id="IPR005899">
    <property type="entry name" value="Na_pump_deCOase"/>
</dbReference>
<evidence type="ECO:0000256" key="4">
    <source>
        <dbReference type="ARBA" id="ARBA00022989"/>
    </source>
</evidence>
<dbReference type="AlphaFoldDB" id="A0A1M6QR62"/>
<evidence type="ECO:0000256" key="3">
    <source>
        <dbReference type="ARBA" id="ARBA00022692"/>
    </source>
</evidence>
<organism evidence="7 8">
    <name type="scientific">Caminicella sporogenes DSM 14501</name>
    <dbReference type="NCBI Taxonomy" id="1121266"/>
    <lineage>
        <taxon>Bacteria</taxon>
        <taxon>Bacillati</taxon>
        <taxon>Bacillota</taxon>
        <taxon>Clostridia</taxon>
        <taxon>Peptostreptococcales</taxon>
        <taxon>Caminicellaceae</taxon>
        <taxon>Caminicella</taxon>
    </lineage>
</organism>
<dbReference type="GO" id="GO:0005886">
    <property type="term" value="C:plasma membrane"/>
    <property type="evidence" value="ECO:0007669"/>
    <property type="project" value="UniProtKB-SubCell"/>
</dbReference>
<dbReference type="NCBIfam" id="TIGR01195">
    <property type="entry name" value="oadG_fam"/>
    <property type="match status" value="1"/>
</dbReference>
<dbReference type="Proteomes" id="UP000184082">
    <property type="component" value="Unassembled WGS sequence"/>
</dbReference>
<evidence type="ECO:0000256" key="2">
    <source>
        <dbReference type="ARBA" id="ARBA00022475"/>
    </source>
</evidence>
<evidence type="ECO:0000313" key="8">
    <source>
        <dbReference type="Proteomes" id="UP000184082"/>
    </source>
</evidence>
<evidence type="ECO:0000256" key="6">
    <source>
        <dbReference type="SAM" id="Phobius"/>
    </source>
</evidence>